<proteinExistence type="predicted"/>
<comment type="caution">
    <text evidence="2">The sequence shown here is derived from an EMBL/GenBank/DDBJ whole genome shotgun (WGS) entry which is preliminary data.</text>
</comment>
<dbReference type="AlphaFoldDB" id="A0A151AXP4"/>
<gene>
    <name evidence="2" type="ORF">MOMUL_16400</name>
</gene>
<accession>A0A151AXP4</accession>
<dbReference type="OrthoDB" id="9868482at2"/>
<keyword evidence="1" id="KW-0812">Transmembrane</keyword>
<feature type="transmembrane region" description="Helical" evidence="1">
    <location>
        <begin position="15"/>
        <end position="36"/>
    </location>
</feature>
<dbReference type="EMBL" id="LTBC01000004">
    <property type="protein sequence ID" value="KYH32418.1"/>
    <property type="molecule type" value="Genomic_DNA"/>
</dbReference>
<dbReference type="PATRIC" id="fig|1122241.3.peg.1729"/>
<evidence type="ECO:0000313" key="3">
    <source>
        <dbReference type="Proteomes" id="UP000075670"/>
    </source>
</evidence>
<evidence type="ECO:0000313" key="2">
    <source>
        <dbReference type="EMBL" id="KYH32418.1"/>
    </source>
</evidence>
<dbReference type="Proteomes" id="UP000075670">
    <property type="component" value="Unassembled WGS sequence"/>
</dbReference>
<protein>
    <submittedName>
        <fullName evidence="2">Uncharacterized protein</fullName>
    </submittedName>
</protein>
<sequence length="62" mass="6845">MVAAEKQSLRKRYKFEGMLGAFILMWLDFPLLYQGVVSHNSAALGAGFLIILVAGGIAYYFS</sequence>
<dbReference type="RefSeq" id="WP_062283767.1">
    <property type="nucleotide sequence ID" value="NZ_LTBC01000004.1"/>
</dbReference>
<keyword evidence="1" id="KW-0472">Membrane</keyword>
<feature type="transmembrane region" description="Helical" evidence="1">
    <location>
        <begin position="42"/>
        <end position="61"/>
    </location>
</feature>
<keyword evidence="1" id="KW-1133">Transmembrane helix</keyword>
<evidence type="ECO:0000256" key="1">
    <source>
        <dbReference type="SAM" id="Phobius"/>
    </source>
</evidence>
<name>A0A151AXP4_9FIRM</name>
<organism evidence="2 3">
    <name type="scientific">Moorella mulderi DSM 14980</name>
    <dbReference type="NCBI Taxonomy" id="1122241"/>
    <lineage>
        <taxon>Bacteria</taxon>
        <taxon>Bacillati</taxon>
        <taxon>Bacillota</taxon>
        <taxon>Clostridia</taxon>
        <taxon>Neomoorellales</taxon>
        <taxon>Neomoorellaceae</taxon>
        <taxon>Neomoorella</taxon>
    </lineage>
</organism>
<keyword evidence="3" id="KW-1185">Reference proteome</keyword>
<reference evidence="2 3" key="1">
    <citation type="submission" date="2016-02" db="EMBL/GenBank/DDBJ databases">
        <title>Genome sequence of Moorella mulderi DSM 14980.</title>
        <authorList>
            <person name="Poehlein A."/>
            <person name="Daniel R."/>
        </authorList>
    </citation>
    <scope>NUCLEOTIDE SEQUENCE [LARGE SCALE GENOMIC DNA]</scope>
    <source>
        <strain evidence="2 3">DSM 14980</strain>
    </source>
</reference>